<feature type="chain" id="PRO_5012035684" evidence="5">
    <location>
        <begin position="18"/>
        <end position="280"/>
    </location>
</feature>
<comment type="subcellular location">
    <subcellularLocation>
        <location evidence="1">Secreted</location>
    </subcellularLocation>
</comment>
<dbReference type="InterPro" id="IPR029058">
    <property type="entry name" value="AB_hydrolase_fold"/>
</dbReference>
<evidence type="ECO:0000256" key="5">
    <source>
        <dbReference type="SAM" id="SignalP"/>
    </source>
</evidence>
<evidence type="ECO:0000259" key="6">
    <source>
        <dbReference type="Pfam" id="PF00151"/>
    </source>
</evidence>
<dbReference type="Gene3D" id="3.40.50.1820">
    <property type="entry name" value="alpha/beta hydrolase"/>
    <property type="match status" value="1"/>
</dbReference>
<dbReference type="Pfam" id="PF00151">
    <property type="entry name" value="Lipase"/>
    <property type="match status" value="1"/>
</dbReference>
<evidence type="ECO:0000313" key="8">
    <source>
        <dbReference type="Proteomes" id="UP000007151"/>
    </source>
</evidence>
<dbReference type="GO" id="GO:0016298">
    <property type="term" value="F:lipase activity"/>
    <property type="evidence" value="ECO:0007669"/>
    <property type="project" value="InterPro"/>
</dbReference>
<comment type="similarity">
    <text evidence="2 4">Belongs to the AB hydrolase superfamily. Lipase family.</text>
</comment>
<dbReference type="InterPro" id="IPR000734">
    <property type="entry name" value="TAG_lipase"/>
</dbReference>
<evidence type="ECO:0000313" key="7">
    <source>
        <dbReference type="EMBL" id="OWR43426.1"/>
    </source>
</evidence>
<dbReference type="AlphaFoldDB" id="A0A212EPM5"/>
<sequence>MFRYLLILSVAVIVSNGSPATKQGNFNTYFAYTRKNLNRPIELKAGEINEEAVVDLTLNKTTVVIIHGHRGSVSTTLNPTVKNAFLRSEDLDVIVVDWSVYASQSYSNAVNAVPSVGENLVGLINELVRNGVVELSTLHMVGFDLGAHVAGFAGRLLDGQVARITGLNPSRGQWGENSQRLSSSDAVYVEVIHTDGIGLVAYGVGDAIGDVDFYVNGGTNQPGCLLNNFCGHNRAWEVFAASLSNTKLIGNECNTWLQVTLNTCRGPTIEMGGNDLFKYA</sequence>
<accession>A0A212EPM5</accession>
<dbReference type="eggNOG" id="ENOG502TCH6">
    <property type="taxonomic scope" value="Eukaryota"/>
</dbReference>
<evidence type="ECO:0000256" key="4">
    <source>
        <dbReference type="RuleBase" id="RU004262"/>
    </source>
</evidence>
<gene>
    <name evidence="7" type="ORF">KGM_201987</name>
</gene>
<name>A0A212EPM5_DANPL</name>
<keyword evidence="3" id="KW-0964">Secreted</keyword>
<evidence type="ECO:0000256" key="1">
    <source>
        <dbReference type="ARBA" id="ARBA00004613"/>
    </source>
</evidence>
<reference evidence="7 8" key="1">
    <citation type="journal article" date="2011" name="Cell">
        <title>The monarch butterfly genome yields insights into long-distance migration.</title>
        <authorList>
            <person name="Zhan S."/>
            <person name="Merlin C."/>
            <person name="Boore J.L."/>
            <person name="Reppert S.M."/>
        </authorList>
    </citation>
    <scope>NUCLEOTIDE SEQUENCE [LARGE SCALE GENOMIC DNA]</scope>
    <source>
        <strain evidence="7">F-2</strain>
    </source>
</reference>
<protein>
    <submittedName>
        <fullName evidence="7">Lipase</fullName>
    </submittedName>
</protein>
<organism evidence="7 8">
    <name type="scientific">Danaus plexippus plexippus</name>
    <dbReference type="NCBI Taxonomy" id="278856"/>
    <lineage>
        <taxon>Eukaryota</taxon>
        <taxon>Metazoa</taxon>
        <taxon>Ecdysozoa</taxon>
        <taxon>Arthropoda</taxon>
        <taxon>Hexapoda</taxon>
        <taxon>Insecta</taxon>
        <taxon>Pterygota</taxon>
        <taxon>Neoptera</taxon>
        <taxon>Endopterygota</taxon>
        <taxon>Lepidoptera</taxon>
        <taxon>Glossata</taxon>
        <taxon>Ditrysia</taxon>
        <taxon>Papilionoidea</taxon>
        <taxon>Nymphalidae</taxon>
        <taxon>Danainae</taxon>
        <taxon>Danaini</taxon>
        <taxon>Danaina</taxon>
        <taxon>Danaus</taxon>
        <taxon>Danaus</taxon>
    </lineage>
</organism>
<dbReference type="InterPro" id="IPR013818">
    <property type="entry name" value="Lipase"/>
</dbReference>
<evidence type="ECO:0000256" key="2">
    <source>
        <dbReference type="ARBA" id="ARBA00010701"/>
    </source>
</evidence>
<keyword evidence="5" id="KW-0732">Signal</keyword>
<dbReference type="Proteomes" id="UP000007151">
    <property type="component" value="Unassembled WGS sequence"/>
</dbReference>
<dbReference type="GO" id="GO:0005615">
    <property type="term" value="C:extracellular space"/>
    <property type="evidence" value="ECO:0007669"/>
    <property type="project" value="TreeGrafter"/>
</dbReference>
<feature type="signal peptide" evidence="5">
    <location>
        <begin position="1"/>
        <end position="17"/>
    </location>
</feature>
<evidence type="ECO:0000256" key="3">
    <source>
        <dbReference type="ARBA" id="ARBA00022525"/>
    </source>
</evidence>
<keyword evidence="8" id="KW-1185">Reference proteome</keyword>
<dbReference type="KEGG" id="dpl:KGM_201987"/>
<dbReference type="EMBL" id="AGBW02013442">
    <property type="protein sequence ID" value="OWR43426.1"/>
    <property type="molecule type" value="Genomic_DNA"/>
</dbReference>
<dbReference type="InParanoid" id="A0A212EPM5"/>
<proteinExistence type="inferred from homology"/>
<dbReference type="SUPFAM" id="SSF53474">
    <property type="entry name" value="alpha/beta-Hydrolases"/>
    <property type="match status" value="1"/>
</dbReference>
<dbReference type="PANTHER" id="PTHR11610">
    <property type="entry name" value="LIPASE"/>
    <property type="match status" value="1"/>
</dbReference>
<feature type="domain" description="Lipase" evidence="6">
    <location>
        <begin position="27"/>
        <end position="264"/>
    </location>
</feature>
<comment type="caution">
    <text evidence="7">The sequence shown here is derived from an EMBL/GenBank/DDBJ whole genome shotgun (WGS) entry which is preliminary data.</text>
</comment>
<dbReference type="GO" id="GO:0016042">
    <property type="term" value="P:lipid catabolic process"/>
    <property type="evidence" value="ECO:0007669"/>
    <property type="project" value="TreeGrafter"/>
</dbReference>